<dbReference type="Gene3D" id="3.60.10.10">
    <property type="entry name" value="Endonuclease/exonuclease/phosphatase"/>
    <property type="match status" value="1"/>
</dbReference>
<reference evidence="1 2" key="1">
    <citation type="submission" date="2024-04" db="EMBL/GenBank/DDBJ databases">
        <authorList>
            <person name="Fracassetti M."/>
        </authorList>
    </citation>
    <scope>NUCLEOTIDE SEQUENCE [LARGE SCALE GENOMIC DNA]</scope>
</reference>
<evidence type="ECO:0000313" key="2">
    <source>
        <dbReference type="Proteomes" id="UP001497516"/>
    </source>
</evidence>
<proteinExistence type="predicted"/>
<protein>
    <submittedName>
        <fullName evidence="1">Uncharacterized protein</fullName>
    </submittedName>
</protein>
<name>A0AAV2FT02_9ROSI</name>
<gene>
    <name evidence="1" type="ORF">LTRI10_LOCUS41525</name>
</gene>
<organism evidence="1 2">
    <name type="scientific">Linum trigynum</name>
    <dbReference type="NCBI Taxonomy" id="586398"/>
    <lineage>
        <taxon>Eukaryota</taxon>
        <taxon>Viridiplantae</taxon>
        <taxon>Streptophyta</taxon>
        <taxon>Embryophyta</taxon>
        <taxon>Tracheophyta</taxon>
        <taxon>Spermatophyta</taxon>
        <taxon>Magnoliopsida</taxon>
        <taxon>eudicotyledons</taxon>
        <taxon>Gunneridae</taxon>
        <taxon>Pentapetalae</taxon>
        <taxon>rosids</taxon>
        <taxon>fabids</taxon>
        <taxon>Malpighiales</taxon>
        <taxon>Linaceae</taxon>
        <taxon>Linum</taxon>
    </lineage>
</organism>
<keyword evidence="2" id="KW-1185">Reference proteome</keyword>
<dbReference type="Proteomes" id="UP001497516">
    <property type="component" value="Chromosome 7"/>
</dbReference>
<accession>A0AAV2FT02</accession>
<dbReference type="InterPro" id="IPR036691">
    <property type="entry name" value="Endo/exonu/phosph_ase_sf"/>
</dbReference>
<sequence>MSTLLRELRDMTDLPWLVCGDFNLIQRYKEKNGLNLPNVAEMDIFNDALEDCKLEDLRYYGKIFTWANNQLMTPT</sequence>
<evidence type="ECO:0000313" key="1">
    <source>
        <dbReference type="EMBL" id="CAL1401471.1"/>
    </source>
</evidence>
<dbReference type="AlphaFoldDB" id="A0AAV2FT02"/>
<dbReference type="EMBL" id="OZ034820">
    <property type="protein sequence ID" value="CAL1401471.1"/>
    <property type="molecule type" value="Genomic_DNA"/>
</dbReference>
<dbReference type="SUPFAM" id="SSF56219">
    <property type="entry name" value="DNase I-like"/>
    <property type="match status" value="1"/>
</dbReference>